<dbReference type="Proteomes" id="UP000240760">
    <property type="component" value="Unassembled WGS sequence"/>
</dbReference>
<sequence length="213" mass="23013">MWAGTFPSPYTAVRIKGQGMIFFSSSSTGPMPHCRVTVELLWFGPFGLRNVRVDSPSSPDLVGLRPRATPPCWADLRSGGGRPPPVTPLEAYDQHSPVKYHAISLVARVCCFSCHIAARLDNDTRVADGASRISRRPLSLSFGAHSVGTLGPLHSNGHWPLSRLLLTHCLPDGSIDKKIRAELGQVKERPRPRRNPALPSAGIVATAIVRAAS</sequence>
<accession>A0A2T4BVX4</accession>
<gene>
    <name evidence="1" type="ORF">M440DRAFT_1063060</name>
</gene>
<evidence type="ECO:0000313" key="1">
    <source>
        <dbReference type="EMBL" id="PTB73447.1"/>
    </source>
</evidence>
<keyword evidence="2" id="KW-1185">Reference proteome</keyword>
<protein>
    <submittedName>
        <fullName evidence="1">Uncharacterized protein</fullName>
    </submittedName>
</protein>
<name>A0A2T4BVX4_TRILO</name>
<organism evidence="1 2">
    <name type="scientific">Trichoderma longibrachiatum ATCC 18648</name>
    <dbReference type="NCBI Taxonomy" id="983965"/>
    <lineage>
        <taxon>Eukaryota</taxon>
        <taxon>Fungi</taxon>
        <taxon>Dikarya</taxon>
        <taxon>Ascomycota</taxon>
        <taxon>Pezizomycotina</taxon>
        <taxon>Sordariomycetes</taxon>
        <taxon>Hypocreomycetidae</taxon>
        <taxon>Hypocreales</taxon>
        <taxon>Hypocreaceae</taxon>
        <taxon>Trichoderma</taxon>
    </lineage>
</organism>
<dbReference type="AlphaFoldDB" id="A0A2T4BVX4"/>
<proteinExistence type="predicted"/>
<reference evidence="1 2" key="1">
    <citation type="submission" date="2016-07" db="EMBL/GenBank/DDBJ databases">
        <title>Multiple horizontal gene transfer events from other fungi enriched the ability of initially mycotrophic Trichoderma (Ascomycota) to feed on dead plant biomass.</title>
        <authorList>
            <consortium name="DOE Joint Genome Institute"/>
            <person name="Aerts A."/>
            <person name="Atanasova L."/>
            <person name="Chenthamara K."/>
            <person name="Zhang J."/>
            <person name="Grujic M."/>
            <person name="Henrissat B."/>
            <person name="Kuo A."/>
            <person name="Salamov A."/>
            <person name="Lipzen A."/>
            <person name="Labutti K."/>
            <person name="Barry K."/>
            <person name="Miao Y."/>
            <person name="Rahimi M.J."/>
            <person name="Shen Q."/>
            <person name="Grigoriev I.V."/>
            <person name="Kubicek C.P."/>
            <person name="Druzhinina I.S."/>
        </authorList>
    </citation>
    <scope>NUCLEOTIDE SEQUENCE [LARGE SCALE GENOMIC DNA]</scope>
    <source>
        <strain evidence="1 2">ATCC 18648</strain>
    </source>
</reference>
<evidence type="ECO:0000313" key="2">
    <source>
        <dbReference type="Proteomes" id="UP000240760"/>
    </source>
</evidence>
<dbReference type="EMBL" id="KZ679138">
    <property type="protein sequence ID" value="PTB73447.1"/>
    <property type="molecule type" value="Genomic_DNA"/>
</dbReference>